<dbReference type="GO" id="GO:0016747">
    <property type="term" value="F:acyltransferase activity, transferring groups other than amino-acyl groups"/>
    <property type="evidence" value="ECO:0007669"/>
    <property type="project" value="InterPro"/>
</dbReference>
<dbReference type="EMBL" id="KZ805423">
    <property type="protein sequence ID" value="PVH98024.1"/>
    <property type="molecule type" value="Genomic_DNA"/>
</dbReference>
<dbReference type="Pfam" id="PF00583">
    <property type="entry name" value="Acetyltransf_1"/>
    <property type="match status" value="1"/>
</dbReference>
<feature type="domain" description="N-acetyltransferase" evidence="1">
    <location>
        <begin position="101"/>
        <end position="146"/>
    </location>
</feature>
<dbReference type="Gene3D" id="3.40.630.30">
    <property type="match status" value="1"/>
</dbReference>
<dbReference type="InterPro" id="IPR016181">
    <property type="entry name" value="Acyl_CoA_acyltransferase"/>
</dbReference>
<feature type="non-terminal residue" evidence="2">
    <location>
        <position position="1"/>
    </location>
</feature>
<evidence type="ECO:0000313" key="3">
    <source>
        <dbReference type="Proteomes" id="UP000244855"/>
    </source>
</evidence>
<dbReference type="OrthoDB" id="41532at2759"/>
<dbReference type="InterPro" id="IPR000182">
    <property type="entry name" value="GNAT_dom"/>
</dbReference>
<reference evidence="2 3" key="1">
    <citation type="journal article" date="2018" name="Sci. Rep.">
        <title>Comparative genomics provides insights into the lifestyle and reveals functional heterogeneity of dark septate endophytic fungi.</title>
        <authorList>
            <person name="Knapp D.G."/>
            <person name="Nemeth J.B."/>
            <person name="Barry K."/>
            <person name="Hainaut M."/>
            <person name="Henrissat B."/>
            <person name="Johnson J."/>
            <person name="Kuo A."/>
            <person name="Lim J.H.P."/>
            <person name="Lipzen A."/>
            <person name="Nolan M."/>
            <person name="Ohm R.A."/>
            <person name="Tamas L."/>
            <person name="Grigoriev I.V."/>
            <person name="Spatafora J.W."/>
            <person name="Nagy L.G."/>
            <person name="Kovacs G.M."/>
        </authorList>
    </citation>
    <scope>NUCLEOTIDE SEQUENCE [LARGE SCALE GENOMIC DNA]</scope>
    <source>
        <strain evidence="2 3">DSE2036</strain>
    </source>
</reference>
<evidence type="ECO:0000313" key="2">
    <source>
        <dbReference type="EMBL" id="PVH98024.1"/>
    </source>
</evidence>
<evidence type="ECO:0000259" key="1">
    <source>
        <dbReference type="Pfam" id="PF00583"/>
    </source>
</evidence>
<name>A0A2V1DLL5_9PLEO</name>
<keyword evidence="3" id="KW-1185">Reference proteome</keyword>
<accession>A0A2V1DLL5</accession>
<dbReference type="SUPFAM" id="SSF55729">
    <property type="entry name" value="Acyl-CoA N-acyltransferases (Nat)"/>
    <property type="match status" value="1"/>
</dbReference>
<dbReference type="Proteomes" id="UP000244855">
    <property type="component" value="Unassembled WGS sequence"/>
</dbReference>
<feature type="non-terminal residue" evidence="2">
    <location>
        <position position="219"/>
    </location>
</feature>
<protein>
    <recommendedName>
        <fullName evidence="1">N-acetyltransferase domain-containing protein</fullName>
    </recommendedName>
</protein>
<proteinExistence type="predicted"/>
<sequence>KFRKTKLAALLADPASFSASHGDEVLLPLEVWTQRLARPCTVFICVAGGDGGGYEEDEEEALMEREWVGMVTLRGPFSYELYRLSGPESPVRVEVEEEEEEGEDPETRWHLSNLWTSSAHRGRGLAKKMVQECLDFATSESKRLPGKDKARVRLIIKDEGSFLKRMYARMGFDETGRASLREAYIASGDEGCLPRDTSSKEELIGLWETRFGLVMERVL</sequence>
<gene>
    <name evidence="2" type="ORF">DM02DRAFT_508975</name>
</gene>
<organism evidence="2 3">
    <name type="scientific">Periconia macrospinosa</name>
    <dbReference type="NCBI Taxonomy" id="97972"/>
    <lineage>
        <taxon>Eukaryota</taxon>
        <taxon>Fungi</taxon>
        <taxon>Dikarya</taxon>
        <taxon>Ascomycota</taxon>
        <taxon>Pezizomycotina</taxon>
        <taxon>Dothideomycetes</taxon>
        <taxon>Pleosporomycetidae</taxon>
        <taxon>Pleosporales</taxon>
        <taxon>Massarineae</taxon>
        <taxon>Periconiaceae</taxon>
        <taxon>Periconia</taxon>
    </lineage>
</organism>
<dbReference type="CDD" id="cd04301">
    <property type="entry name" value="NAT_SF"/>
    <property type="match status" value="1"/>
</dbReference>
<dbReference type="AlphaFoldDB" id="A0A2V1DLL5"/>